<name>A0A514CMZ7_9BACT</name>
<keyword evidence="2" id="KW-0378">Hydrolase</keyword>
<dbReference type="InterPro" id="IPR013780">
    <property type="entry name" value="Glyco_hydro_b"/>
</dbReference>
<dbReference type="SUPFAM" id="SSF51445">
    <property type="entry name" value="(Trans)glycosidases"/>
    <property type="match status" value="1"/>
</dbReference>
<dbReference type="Gene3D" id="3.20.20.80">
    <property type="entry name" value="Glycosidases"/>
    <property type="match status" value="1"/>
</dbReference>
<sequence length="523" mass="57253">MKMNELSRTFWPMVLGLVVCSCQSESKQSQSDPQVTQQLKIEVQQEETYQTIAHFGASDAWSCQFVGLWPDHKKTAMAELLFSREKDGQGSPKGIGLSLWRFNIGAGSAEQGEESGIRDEWRRAESFLSADGSYDWSRQAGQVWFAQAAQEFGVPKLLVFPNSPPVHMTKNGKAYATEGKPNLQEGRFDEFGDYLANVIGGLEQKGLTVDYVSPVNEPQWDWSDGGQEGTPFFNADIAGIVRNLDASLTAAGLSTKIDVAEAGKINYLYEKADKPDRGSQVEAFFRKGSRSFIGELPHVGHAISGHSYFTTSPFTSAVQQRENLQKAIAGVEGLEFWMSEYCILGDNGGEINGSGKDLGIDPALYMARVIHNDLTVANASAWHWWLAISPYDYKDGLIYIDYHKQDGGFEASKMLWALGNYSHFVRPGYQRKGVVIEGNDSLSANFLAAAFSSPKGNELVYVLINSGIEAVEAELSVDGGAVTAQQAYITSKELDLAPVAVDDETVAVPARSIVTVIVKPLPK</sequence>
<protein>
    <submittedName>
        <fullName evidence="2">Xylanase</fullName>
    </submittedName>
</protein>
<organism evidence="2 3">
    <name type="scientific">Echinicola soli</name>
    <dbReference type="NCBI Taxonomy" id="2591634"/>
    <lineage>
        <taxon>Bacteria</taxon>
        <taxon>Pseudomonadati</taxon>
        <taxon>Bacteroidota</taxon>
        <taxon>Cytophagia</taxon>
        <taxon>Cytophagales</taxon>
        <taxon>Cyclobacteriaceae</taxon>
        <taxon>Echinicola</taxon>
    </lineage>
</organism>
<dbReference type="PROSITE" id="PS51257">
    <property type="entry name" value="PROKAR_LIPOPROTEIN"/>
    <property type="match status" value="1"/>
</dbReference>
<dbReference type="SUPFAM" id="SSF51011">
    <property type="entry name" value="Glycosyl hydrolase domain"/>
    <property type="match status" value="1"/>
</dbReference>
<dbReference type="OrthoDB" id="9806701at2"/>
<dbReference type="KEGG" id="echi:FKX85_19415"/>
<dbReference type="InterPro" id="IPR017853">
    <property type="entry name" value="GH"/>
</dbReference>
<dbReference type="GO" id="GO:0004553">
    <property type="term" value="F:hydrolase activity, hydrolyzing O-glycosyl compounds"/>
    <property type="evidence" value="ECO:0007669"/>
    <property type="project" value="InterPro"/>
</dbReference>
<dbReference type="InterPro" id="IPR039743">
    <property type="entry name" value="6GAL/EXGAL"/>
</dbReference>
<evidence type="ECO:0000313" key="2">
    <source>
        <dbReference type="EMBL" id="QDH81084.1"/>
    </source>
</evidence>
<reference evidence="2 3" key="1">
    <citation type="submission" date="2019-06" db="EMBL/GenBank/DDBJ databases">
        <title>Echinicola alkalisoli sp. nov. isolated from saline soil.</title>
        <authorList>
            <person name="Sun J.-Q."/>
            <person name="Xu L."/>
        </authorList>
    </citation>
    <scope>NUCLEOTIDE SEQUENCE [LARGE SCALE GENOMIC DNA]</scope>
    <source>
        <strain evidence="2 3">LN3S3</strain>
    </source>
</reference>
<dbReference type="EMBL" id="CP041253">
    <property type="protein sequence ID" value="QDH81084.1"/>
    <property type="molecule type" value="Genomic_DNA"/>
</dbReference>
<keyword evidence="2" id="KW-0326">Glycosidase</keyword>
<dbReference type="Proteomes" id="UP000316614">
    <property type="component" value="Chromosome"/>
</dbReference>
<dbReference type="Gene3D" id="2.60.40.1180">
    <property type="entry name" value="Golgi alpha-mannosidase II"/>
    <property type="match status" value="1"/>
</dbReference>
<proteinExistence type="predicted"/>
<dbReference type="PANTHER" id="PTHR42767">
    <property type="entry name" value="ENDO-BETA-1,6-GALACTANASE"/>
    <property type="match status" value="1"/>
</dbReference>
<dbReference type="RefSeq" id="WP_141616299.1">
    <property type="nucleotide sequence ID" value="NZ_CP041253.1"/>
</dbReference>
<dbReference type="PANTHER" id="PTHR42767:SF1">
    <property type="entry name" value="ENDO-BETA-1,6-GALACTANASE-LIKE DOMAIN-CONTAINING PROTEIN"/>
    <property type="match status" value="1"/>
</dbReference>
<evidence type="ECO:0000313" key="3">
    <source>
        <dbReference type="Proteomes" id="UP000316614"/>
    </source>
</evidence>
<dbReference type="Pfam" id="PF14587">
    <property type="entry name" value="Glyco_hydr_30_2"/>
    <property type="match status" value="1"/>
</dbReference>
<feature type="domain" description="Endo-beta-1,6-galactanase-like" evidence="1">
    <location>
        <begin position="39"/>
        <end position="399"/>
    </location>
</feature>
<dbReference type="AlphaFoldDB" id="A0A514CMZ7"/>
<dbReference type="InterPro" id="IPR039514">
    <property type="entry name" value="6GAL-like"/>
</dbReference>
<evidence type="ECO:0000259" key="1">
    <source>
        <dbReference type="Pfam" id="PF14587"/>
    </source>
</evidence>
<dbReference type="GO" id="GO:0045493">
    <property type="term" value="P:xylan catabolic process"/>
    <property type="evidence" value="ECO:0007669"/>
    <property type="project" value="UniProtKB-KW"/>
</dbReference>
<gene>
    <name evidence="2" type="ORF">FKX85_19415</name>
</gene>
<accession>A0A514CMZ7</accession>
<keyword evidence="2" id="KW-0119">Carbohydrate metabolism</keyword>
<keyword evidence="3" id="KW-1185">Reference proteome</keyword>
<keyword evidence="2" id="KW-0624">Polysaccharide degradation</keyword>
<keyword evidence="2" id="KW-0858">Xylan degradation</keyword>